<accession>A0ACC3D5K9</accession>
<reference evidence="1" key="1">
    <citation type="submission" date="2024-09" db="EMBL/GenBank/DDBJ databases">
        <title>Black Yeasts Isolated from many extreme environments.</title>
        <authorList>
            <person name="Coleine C."/>
            <person name="Stajich J.E."/>
            <person name="Selbmann L."/>
        </authorList>
    </citation>
    <scope>NUCLEOTIDE SEQUENCE</scope>
    <source>
        <strain evidence="1">CCFEE 5737</strain>
    </source>
</reference>
<gene>
    <name evidence="1" type="ORF">LTS18_004743</name>
</gene>
<keyword evidence="2" id="KW-1185">Reference proteome</keyword>
<feature type="non-terminal residue" evidence="1">
    <location>
        <position position="917"/>
    </location>
</feature>
<comment type="caution">
    <text evidence="1">The sequence shown here is derived from an EMBL/GenBank/DDBJ whole genome shotgun (WGS) entry which is preliminary data.</text>
</comment>
<dbReference type="EMBL" id="JAWDJW010007448">
    <property type="protein sequence ID" value="KAK3062142.1"/>
    <property type="molecule type" value="Genomic_DNA"/>
</dbReference>
<protein>
    <submittedName>
        <fullName evidence="1">Uncharacterized protein</fullName>
    </submittedName>
</protein>
<evidence type="ECO:0000313" key="2">
    <source>
        <dbReference type="Proteomes" id="UP001186974"/>
    </source>
</evidence>
<sequence length="917" mass="99555">MSSAATRAIRKEIATTFYKMNDDHQDSLSEILEESLPGCQDCTSASDLRRYLKSFREDALIGILEVCNHYLRMEELEQEETDEEQDQEEHVDGKQPAAEESGEEQLDEEDHGESQTSTSTLVQTLILLDSTQGLLCLVTDKSRIDSQFYEIAADITDDFVLGNYLQYMHECRPGSQNYFLAADDTETAIPILNTRGILFAGYDTDMEYAQLVMNAGAFDHGIKFGRDDHLSPTERVRARVAEILEGCNDDGPVDILEVELPPRAFWRKHLLKQPFEGVDPNTALWRTICATAPQQDEKAEQQKNAQRQEGAKQQEAADITRPVTKIDLMFAVPKTDASGGSSVSWAKMRQGLEKVASRVEPEKPETGLQIKGAGHILSSLQPASTQPAFGRPSFGQPSLGRATFGQPSWGLKSTPPSQPSTNAAATTPAAPLPPASSPSSQHVDEVRSSGVSPPSPGADAHKSPYPTETRTTGKSASPDASGQGQTATNDDQVASPQNHQAEIAPNEPQDERQSISDSDDRRFRDSGIHLEVEQSLLSRVKPGDAASAASSPKQMPQETSAPPSPTLRPQSKPEGLKPKSGLSGSDLALIRDMIVQAKAEDTQRIDHLERRVSTLESTLAKYQRFVRKNMPSELGAFGGPFTDLVVDDDDDVDEECDGDDFDETGLGIEQSGSLRHNALGNLSELVAEYGDTEEADTLNGEAKEEEAAGDSSYDTKKSSVKRDCLEKEQNGRTAGSCNEDDGSSNKKHKDTDGDDDERSTKVTKSTISSALSAAKAGSSSDAGPSDATTSTTSSDGASAGDHNLKRKRSRDDNSEDLTTQSTKTQRTSPVLDNLASSQSSANPSTNGPLDSDPYGFETPVCTCGCVQKYYEIHRAVNRNTMSQCQNGAECLGNRFFHNTCQPQFSRGKYGRNRAQCT</sequence>
<dbReference type="Proteomes" id="UP001186974">
    <property type="component" value="Unassembled WGS sequence"/>
</dbReference>
<proteinExistence type="predicted"/>
<evidence type="ECO:0000313" key="1">
    <source>
        <dbReference type="EMBL" id="KAK3062142.1"/>
    </source>
</evidence>
<name>A0ACC3D5K9_9PEZI</name>
<organism evidence="1 2">
    <name type="scientific">Coniosporium uncinatum</name>
    <dbReference type="NCBI Taxonomy" id="93489"/>
    <lineage>
        <taxon>Eukaryota</taxon>
        <taxon>Fungi</taxon>
        <taxon>Dikarya</taxon>
        <taxon>Ascomycota</taxon>
        <taxon>Pezizomycotina</taxon>
        <taxon>Dothideomycetes</taxon>
        <taxon>Dothideomycetes incertae sedis</taxon>
        <taxon>Coniosporium</taxon>
    </lineage>
</organism>